<protein>
    <recommendedName>
        <fullName evidence="2">Zinc knuckle CX2CX4HX4C domain-containing protein</fullName>
    </recommendedName>
</protein>
<dbReference type="InterPro" id="IPR025836">
    <property type="entry name" value="Zn_knuckle_CX2CX4HX4C"/>
</dbReference>
<organism evidence="3 4">
    <name type="scientific">Cuscuta europaea</name>
    <name type="common">European dodder</name>
    <dbReference type="NCBI Taxonomy" id="41803"/>
    <lineage>
        <taxon>Eukaryota</taxon>
        <taxon>Viridiplantae</taxon>
        <taxon>Streptophyta</taxon>
        <taxon>Embryophyta</taxon>
        <taxon>Tracheophyta</taxon>
        <taxon>Spermatophyta</taxon>
        <taxon>Magnoliopsida</taxon>
        <taxon>eudicotyledons</taxon>
        <taxon>Gunneridae</taxon>
        <taxon>Pentapetalae</taxon>
        <taxon>asterids</taxon>
        <taxon>lamiids</taxon>
        <taxon>Solanales</taxon>
        <taxon>Convolvulaceae</taxon>
        <taxon>Cuscuteae</taxon>
        <taxon>Cuscuta</taxon>
        <taxon>Cuscuta subgen. Cuscuta</taxon>
    </lineage>
</organism>
<reference evidence="3" key="1">
    <citation type="submission" date="2022-07" db="EMBL/GenBank/DDBJ databases">
        <authorList>
            <person name="Macas J."/>
            <person name="Novak P."/>
            <person name="Neumann P."/>
        </authorList>
    </citation>
    <scope>NUCLEOTIDE SEQUENCE</scope>
</reference>
<dbReference type="EMBL" id="CAMAPE010000045">
    <property type="protein sequence ID" value="CAH9103932.1"/>
    <property type="molecule type" value="Genomic_DNA"/>
</dbReference>
<comment type="caution">
    <text evidence="3">The sequence shown here is derived from an EMBL/GenBank/DDBJ whole genome shotgun (WGS) entry which is preliminary data.</text>
</comment>
<name>A0A9P1EG29_CUSEU</name>
<evidence type="ECO:0000256" key="1">
    <source>
        <dbReference type="SAM" id="MobiDB-lite"/>
    </source>
</evidence>
<feature type="domain" description="Zinc knuckle CX2CX4HX4C" evidence="2">
    <location>
        <begin position="8"/>
        <end position="41"/>
    </location>
</feature>
<dbReference type="Pfam" id="PF14392">
    <property type="entry name" value="zf-CCHC_4"/>
    <property type="match status" value="1"/>
</dbReference>
<feature type="compositionally biased region" description="Low complexity" evidence="1">
    <location>
        <begin position="106"/>
        <end position="118"/>
    </location>
</feature>
<dbReference type="AlphaFoldDB" id="A0A9P1EG29"/>
<gene>
    <name evidence="3" type="ORF">CEURO_LOCUS16334</name>
</gene>
<evidence type="ECO:0000259" key="2">
    <source>
        <dbReference type="Pfam" id="PF14392"/>
    </source>
</evidence>
<accession>A0A9P1EG29</accession>
<evidence type="ECO:0000313" key="3">
    <source>
        <dbReference type="EMBL" id="CAH9103932.1"/>
    </source>
</evidence>
<feature type="region of interest" description="Disordered" evidence="1">
    <location>
        <begin position="85"/>
        <end position="131"/>
    </location>
</feature>
<dbReference type="OrthoDB" id="1707487at2759"/>
<proteinExistence type="predicted"/>
<evidence type="ECO:0000313" key="4">
    <source>
        <dbReference type="Proteomes" id="UP001152484"/>
    </source>
</evidence>
<dbReference type="Proteomes" id="UP001152484">
    <property type="component" value="Unassembled WGS sequence"/>
</dbReference>
<sequence length="131" mass="14195">MKKETTLKEAGIGHWVDFKYEKLPNFCFICAIIGHTDKFCPLIYEDNLVLEKTYGVNLRAVEGVKTSPTGGNKWLEEGSFSAVLGSSRKEDTKTGGGTGGQGWRESTTGTGDSSTIDGEFGSTEEMSGEQK</sequence>
<keyword evidence="4" id="KW-1185">Reference proteome</keyword>